<dbReference type="EMBL" id="MCGG01000011">
    <property type="protein sequence ID" value="OEJ68706.1"/>
    <property type="molecule type" value="Genomic_DNA"/>
</dbReference>
<dbReference type="PANTHER" id="PTHR30531:SF12">
    <property type="entry name" value="FLAGELLAR BIOSYNTHETIC PROTEIN FLHB"/>
    <property type="match status" value="1"/>
</dbReference>
<dbReference type="STRING" id="28181.BEN30_05715"/>
<sequence length="113" mass="12199">MTENAKPPGDNKDAEKVAVALTYKPTDDQAPRVVAKGQGWLAAQIIEVAEANGIEVREDVNLAQILAQVDVDSEIPLEAFTVVAEILSYIYEKNKQWPQGIVPNGVTKPRGGS</sequence>
<protein>
    <recommendedName>
        <fullName evidence="4">Flagellar protein FhlB</fullName>
    </recommendedName>
</protein>
<accession>A0A1E5QA74</accession>
<evidence type="ECO:0000313" key="3">
    <source>
        <dbReference type="Proteomes" id="UP000095347"/>
    </source>
</evidence>
<evidence type="ECO:0000313" key="2">
    <source>
        <dbReference type="EMBL" id="OEJ68706.1"/>
    </source>
</evidence>
<dbReference type="OrthoDB" id="5244399at2"/>
<reference evidence="3" key="1">
    <citation type="submission" date="2016-07" db="EMBL/GenBank/DDBJ databases">
        <authorList>
            <person name="Florea S."/>
            <person name="Webb J.S."/>
            <person name="Jaromczyk J."/>
            <person name="Schardl C.L."/>
        </authorList>
    </citation>
    <scope>NUCLEOTIDE SEQUENCE [LARGE SCALE GENOMIC DNA]</scope>
    <source>
        <strain evidence="3">MV-1</strain>
    </source>
</reference>
<dbReference type="InterPro" id="IPR029025">
    <property type="entry name" value="T3SS_substrate_exporter_C"/>
</dbReference>
<dbReference type="AlphaFoldDB" id="A0A1E5QA74"/>
<dbReference type="GO" id="GO:0009306">
    <property type="term" value="P:protein secretion"/>
    <property type="evidence" value="ECO:0007669"/>
    <property type="project" value="InterPro"/>
</dbReference>
<dbReference type="Pfam" id="PF01312">
    <property type="entry name" value="Bac_export_2"/>
    <property type="match status" value="1"/>
</dbReference>
<name>A0A1E5QA74_9PROT</name>
<comment type="caution">
    <text evidence="2">The sequence shown here is derived from an EMBL/GenBank/DDBJ whole genome shotgun (WGS) entry which is preliminary data.</text>
</comment>
<evidence type="ECO:0000256" key="1">
    <source>
        <dbReference type="ARBA" id="ARBA00010690"/>
    </source>
</evidence>
<keyword evidence="3" id="KW-1185">Reference proteome</keyword>
<organism evidence="2 3">
    <name type="scientific">Magnetovibrio blakemorei</name>
    <dbReference type="NCBI Taxonomy" id="28181"/>
    <lineage>
        <taxon>Bacteria</taxon>
        <taxon>Pseudomonadati</taxon>
        <taxon>Pseudomonadota</taxon>
        <taxon>Alphaproteobacteria</taxon>
        <taxon>Rhodospirillales</taxon>
        <taxon>Magnetovibrionaceae</taxon>
        <taxon>Magnetovibrio</taxon>
    </lineage>
</organism>
<comment type="similarity">
    <text evidence="1">Belongs to the type III secretion exporter family.</text>
</comment>
<dbReference type="InterPro" id="IPR006135">
    <property type="entry name" value="T3SS_substrate_exporter"/>
</dbReference>
<gene>
    <name evidence="2" type="ORF">BEN30_05715</name>
</gene>
<proteinExistence type="inferred from homology"/>
<dbReference type="GO" id="GO:0005886">
    <property type="term" value="C:plasma membrane"/>
    <property type="evidence" value="ECO:0007669"/>
    <property type="project" value="TreeGrafter"/>
</dbReference>
<dbReference type="SUPFAM" id="SSF160544">
    <property type="entry name" value="EscU C-terminal domain-like"/>
    <property type="match status" value="1"/>
</dbReference>
<evidence type="ECO:0008006" key="4">
    <source>
        <dbReference type="Google" id="ProtNLM"/>
    </source>
</evidence>
<dbReference type="Proteomes" id="UP000095347">
    <property type="component" value="Unassembled WGS sequence"/>
</dbReference>
<dbReference type="RefSeq" id="WP_069957064.1">
    <property type="nucleotide sequence ID" value="NZ_MCGG01000011.1"/>
</dbReference>
<dbReference type="Gene3D" id="3.40.1690.10">
    <property type="entry name" value="secretion proteins EscU"/>
    <property type="match status" value="1"/>
</dbReference>
<dbReference type="PANTHER" id="PTHR30531">
    <property type="entry name" value="FLAGELLAR BIOSYNTHETIC PROTEIN FLHB"/>
    <property type="match status" value="1"/>
</dbReference>